<name>D6GPS2_FILAD</name>
<keyword evidence="1 3" id="KW-0378">Hydrolase</keyword>
<gene>
    <name evidence="3" type="ordered locus">HMPREF0389_00695</name>
</gene>
<evidence type="ECO:0000313" key="3">
    <source>
        <dbReference type="EMBL" id="EFE28775.1"/>
    </source>
</evidence>
<keyword evidence="4" id="KW-1185">Reference proteome</keyword>
<organism evidence="3 4">
    <name type="scientific">Filifactor alocis (strain ATCC 35896 / CCUG 47790 / D40 B5)</name>
    <name type="common">Fusobacterium alocis</name>
    <dbReference type="NCBI Taxonomy" id="546269"/>
    <lineage>
        <taxon>Bacteria</taxon>
        <taxon>Bacillati</taxon>
        <taxon>Bacillota</taxon>
        <taxon>Clostridia</taxon>
        <taxon>Peptostreptococcales</taxon>
        <taxon>Filifactoraceae</taxon>
        <taxon>Filifactor</taxon>
    </lineage>
</organism>
<dbReference type="InterPro" id="IPR002508">
    <property type="entry name" value="MurNAc-LAA_cat"/>
</dbReference>
<dbReference type="EC" id="3.5.1.28" evidence="3"/>
<dbReference type="Gene3D" id="3.40.630.40">
    <property type="entry name" value="Zn-dependent exopeptidases"/>
    <property type="match status" value="1"/>
</dbReference>
<dbReference type="Gene3D" id="3.30.457.10">
    <property type="entry name" value="Copper amine oxidase-like, N-terminal domain"/>
    <property type="match status" value="1"/>
</dbReference>
<dbReference type="STRING" id="546269.HMPREF0389_00695"/>
<evidence type="ECO:0000259" key="2">
    <source>
        <dbReference type="SMART" id="SM00646"/>
    </source>
</evidence>
<dbReference type="CDD" id="cd02696">
    <property type="entry name" value="MurNAc-LAA"/>
    <property type="match status" value="1"/>
</dbReference>
<dbReference type="PANTHER" id="PTHR30404">
    <property type="entry name" value="N-ACETYLMURAMOYL-L-ALANINE AMIDASE"/>
    <property type="match status" value="1"/>
</dbReference>
<dbReference type="GO" id="GO:0009253">
    <property type="term" value="P:peptidoglycan catabolic process"/>
    <property type="evidence" value="ECO:0007669"/>
    <property type="project" value="InterPro"/>
</dbReference>
<dbReference type="InterPro" id="IPR050695">
    <property type="entry name" value="N-acetylmuramoyl_amidase_3"/>
</dbReference>
<dbReference type="SUPFAM" id="SSF53187">
    <property type="entry name" value="Zn-dependent exopeptidases"/>
    <property type="match status" value="1"/>
</dbReference>
<dbReference type="KEGG" id="faa:HMPREF0389_00695"/>
<reference evidence="4" key="1">
    <citation type="submission" date="2010-12" db="EMBL/GenBank/DDBJ databases">
        <title>The genome sequence of Filifactor alocis strain ATCC 35896.</title>
        <authorList>
            <consortium name="The Broad Institute Genome Sequencing Platform"/>
            <person name="Ward D."/>
            <person name="Earl A."/>
            <person name="Feldgarden M."/>
            <person name="Young S.K."/>
            <person name="Gargeya S."/>
            <person name="Zeng Q."/>
            <person name="Alvarado L."/>
            <person name="Berlin A."/>
            <person name="Bochicchio J."/>
            <person name="Chapman S.B."/>
            <person name="Chen Z."/>
            <person name="Freedman E."/>
            <person name="Gellesch M."/>
            <person name="Goldberg J."/>
            <person name="Griggs A."/>
            <person name="Gujja S."/>
            <person name="Heilman E."/>
            <person name="Heiman D."/>
            <person name="Howarth C."/>
            <person name="Mehta T."/>
            <person name="Neiman D."/>
            <person name="Pearson M."/>
            <person name="Roberts A."/>
            <person name="Saif S."/>
            <person name="Shea T."/>
            <person name="Shenoy N."/>
            <person name="Sisk P."/>
            <person name="Stolte C."/>
            <person name="Sykes S."/>
            <person name="White J."/>
            <person name="Yandava C."/>
            <person name="Izard J."/>
            <person name="Blanton J.M."/>
            <person name="Baranova O.V."/>
            <person name="Tanner A.C."/>
            <person name="Dewhirst F.E."/>
            <person name="Haas B."/>
            <person name="Nusbaum C."/>
            <person name="Birren B."/>
        </authorList>
    </citation>
    <scope>NUCLEOTIDE SEQUENCE [LARGE SCALE GENOMIC DNA]</scope>
    <source>
        <strain evidence="4">ATCC 35896 / D40 B5</strain>
    </source>
</reference>
<dbReference type="GO" id="GO:0030288">
    <property type="term" value="C:outer membrane-bounded periplasmic space"/>
    <property type="evidence" value="ECO:0007669"/>
    <property type="project" value="TreeGrafter"/>
</dbReference>
<dbReference type="Proteomes" id="UP000007468">
    <property type="component" value="Chromosome"/>
</dbReference>
<dbReference type="Pfam" id="PF07833">
    <property type="entry name" value="Cu_amine_oxidN1"/>
    <property type="match status" value="1"/>
</dbReference>
<sequence length="544" mass="60896">MDGTEYFSEEISPLNINNRVYVAVQDLKGLVNANVKWNKKAEEIRITRNNVTIRMKKGNTFYYKNNKKVSFDKGTKVQIVNNRSLIPLSFAIKEFDLDYKYDGSNKILYLTSFSEGTGSNLFEEEMDMENGRGVGVKPIEIQPIPPTEPMKPSTPNQEKQKTVSLVQNQDNDTESLAIQMGDTVNYDVSVTENRISVSFASLKPLNMQYRKTNLIDDIKIEYDSVGNVNRMEVVVKSSVDMNQVTVNKKNREILIQYKEKVVTSSTYSYEKDKSSAVFSLPLTRGKNISVNKSGSQIVFSVDKSSLNGVPVDTVGKSDDRLLNGIRVLDKGNSYQFQIDLKDRVSYEVTNSGSSGTFTLKLIKNSHTTPIISIDPGHGGKDSGAVKNGYREKDLNLEVSSFLVPALRSAGYEVITSRDTDVYPTLDERANLANQTDSDLFISIHHNSGESNVSAKGIETHYYNSQDSKRFAEIVQRKLIQATGAKDRGIKNTRLLVVRKTNMPGVLLELGFMTNLDEVSKISDPSYQKLMSDAIVEAVNEYFGR</sequence>
<dbReference type="Pfam" id="PF01520">
    <property type="entry name" value="Amidase_3"/>
    <property type="match status" value="1"/>
</dbReference>
<proteinExistence type="predicted"/>
<accession>D6GPS2</accession>
<dbReference type="eggNOG" id="COG0860">
    <property type="taxonomic scope" value="Bacteria"/>
</dbReference>
<evidence type="ECO:0000313" key="4">
    <source>
        <dbReference type="Proteomes" id="UP000007468"/>
    </source>
</evidence>
<evidence type="ECO:0000256" key="1">
    <source>
        <dbReference type="ARBA" id="ARBA00022801"/>
    </source>
</evidence>
<dbReference type="InterPro" id="IPR012854">
    <property type="entry name" value="Cu_amine_oxidase-like_N"/>
</dbReference>
<dbReference type="GO" id="GO:0008745">
    <property type="term" value="F:N-acetylmuramoyl-L-alanine amidase activity"/>
    <property type="evidence" value="ECO:0007669"/>
    <property type="project" value="UniProtKB-EC"/>
</dbReference>
<dbReference type="PATRIC" id="fig|546269.5.peg.1177"/>
<dbReference type="EMBL" id="CP002390">
    <property type="protein sequence ID" value="EFE28775.1"/>
    <property type="molecule type" value="Genomic_DNA"/>
</dbReference>
<feature type="domain" description="MurNAc-LAA" evidence="2">
    <location>
        <begin position="429"/>
        <end position="539"/>
    </location>
</feature>
<dbReference type="AlphaFoldDB" id="D6GPS2"/>
<protein>
    <submittedName>
        <fullName evidence="3">N-acetylmuramoyl-L-alanine amidase</fullName>
        <ecNumber evidence="3">3.5.1.28</ecNumber>
    </submittedName>
</protein>
<dbReference type="SUPFAM" id="SSF55383">
    <property type="entry name" value="Copper amine oxidase, domain N"/>
    <property type="match status" value="1"/>
</dbReference>
<dbReference type="SMART" id="SM00646">
    <property type="entry name" value="Ami_3"/>
    <property type="match status" value="1"/>
</dbReference>
<dbReference type="InterPro" id="IPR036582">
    <property type="entry name" value="Mao_N_sf"/>
</dbReference>
<dbReference type="PANTHER" id="PTHR30404:SF0">
    <property type="entry name" value="N-ACETYLMURAMOYL-L-ALANINE AMIDASE AMIC"/>
    <property type="match status" value="1"/>
</dbReference>